<dbReference type="InterPro" id="IPR016187">
    <property type="entry name" value="CTDL_fold"/>
</dbReference>
<keyword evidence="7" id="KW-1185">Reference proteome</keyword>
<evidence type="ECO:0000313" key="6">
    <source>
        <dbReference type="EMBL" id="MCF3947524.1"/>
    </source>
</evidence>
<evidence type="ECO:0000256" key="1">
    <source>
        <dbReference type="ARBA" id="ARBA00023002"/>
    </source>
</evidence>
<feature type="domain" description="DinB-like" evidence="5">
    <location>
        <begin position="13"/>
        <end position="143"/>
    </location>
</feature>
<dbReference type="InterPro" id="IPR005532">
    <property type="entry name" value="SUMF_dom"/>
</dbReference>
<dbReference type="InterPro" id="IPR024775">
    <property type="entry name" value="DinB-like"/>
</dbReference>
<proteinExistence type="predicted"/>
<evidence type="ECO:0000259" key="4">
    <source>
        <dbReference type="Pfam" id="PF03781"/>
    </source>
</evidence>
<dbReference type="SUPFAM" id="SSF56436">
    <property type="entry name" value="C-type lectin-like"/>
    <property type="match status" value="1"/>
</dbReference>
<name>A0ABS9DXP7_9PROT</name>
<keyword evidence="1" id="KW-0560">Oxidoreductase</keyword>
<feature type="domain" description="Sulfatase-modifying factor enzyme-like" evidence="4">
    <location>
        <begin position="316"/>
        <end position="390"/>
    </location>
</feature>
<comment type="caution">
    <text evidence="6">The sequence shown here is derived from an EMBL/GenBank/DDBJ whole genome shotgun (WGS) entry which is preliminary data.</text>
</comment>
<dbReference type="InterPro" id="IPR017806">
    <property type="entry name" value="EgtB"/>
</dbReference>
<evidence type="ECO:0000259" key="5">
    <source>
        <dbReference type="Pfam" id="PF12867"/>
    </source>
</evidence>
<keyword evidence="2" id="KW-0408">Iron</keyword>
<dbReference type="PANTHER" id="PTHR23150">
    <property type="entry name" value="SULFATASE MODIFYING FACTOR 1, 2"/>
    <property type="match status" value="1"/>
</dbReference>
<comment type="pathway">
    <text evidence="3">Amino-acid biosynthesis; ergothioneine biosynthesis.</text>
</comment>
<accession>A0ABS9DXP7</accession>
<organism evidence="6 7">
    <name type="scientific">Acidiphilium iwatense</name>
    <dbReference type="NCBI Taxonomy" id="768198"/>
    <lineage>
        <taxon>Bacteria</taxon>
        <taxon>Pseudomonadati</taxon>
        <taxon>Pseudomonadota</taxon>
        <taxon>Alphaproteobacteria</taxon>
        <taxon>Acetobacterales</taxon>
        <taxon>Acidocellaceae</taxon>
        <taxon>Acidiphilium</taxon>
    </lineage>
</organism>
<reference evidence="6 7" key="1">
    <citation type="submission" date="2022-01" db="EMBL/GenBank/DDBJ databases">
        <authorList>
            <person name="Won M."/>
            <person name="Kim S.-J."/>
            <person name="Kwon S.-W."/>
        </authorList>
    </citation>
    <scope>NUCLEOTIDE SEQUENCE [LARGE SCALE GENOMIC DNA]</scope>
    <source>
        <strain evidence="6 7">KCTC 23505</strain>
    </source>
</reference>
<dbReference type="PANTHER" id="PTHR23150:SF36">
    <property type="entry name" value="HERCYNINE OXYGENASE"/>
    <property type="match status" value="1"/>
</dbReference>
<evidence type="ECO:0000256" key="3">
    <source>
        <dbReference type="ARBA" id="ARBA00037882"/>
    </source>
</evidence>
<dbReference type="Gene3D" id="3.90.1580.10">
    <property type="entry name" value="paralog of FGE (formylglycine-generating enzyme)"/>
    <property type="match status" value="2"/>
</dbReference>
<dbReference type="Pfam" id="PF03781">
    <property type="entry name" value="FGE-sulfatase"/>
    <property type="match status" value="2"/>
</dbReference>
<evidence type="ECO:0000313" key="7">
    <source>
        <dbReference type="Proteomes" id="UP001521209"/>
    </source>
</evidence>
<dbReference type="EMBL" id="JAKGBZ010000024">
    <property type="protein sequence ID" value="MCF3947524.1"/>
    <property type="molecule type" value="Genomic_DNA"/>
</dbReference>
<feature type="domain" description="Sulfatase-modifying factor enzyme-like" evidence="4">
    <location>
        <begin position="177"/>
        <end position="312"/>
    </location>
</feature>
<protein>
    <submittedName>
        <fullName evidence="6">Ergothioneine biosynthesis protein EgtB</fullName>
    </submittedName>
</protein>
<dbReference type="Pfam" id="PF12867">
    <property type="entry name" value="DinB_2"/>
    <property type="match status" value="1"/>
</dbReference>
<dbReference type="RefSeq" id="WP_235704769.1">
    <property type="nucleotide sequence ID" value="NZ_JAKGBZ010000024.1"/>
</dbReference>
<sequence>MDAFSGSVDTSRFAAVRNHTEYLASALSAEDQCIQSMPDASPVKWHRAHTTWFFEQFVLVPHLPEYRIFDADFQFLFNSYYETIGDRQPRPQRGLITRPSCDHVTAYRAHVDAAMGRLIGQQRNNLAHLIELGLQHEQQHQELLLTDITHAFAQNKLLPAAVPHFARPAPMRGEARFVAFDGGLVEIGHPGAGFHFDNETPRHRVHLEPYRLANRLVRNRDWLDFMTDGGYRTATLWMSDGWAEAQEQRWCAPLHWRKRDGVWFEFGPEGLRRLDPEAPVAHISWYEADAFARWAWARLPTEAEWEAASGDARLSEMTDTVWQWTASAYAPYPGFRPVPGAIGEYNGKFMINQMVLRGSSVATPPGHARPSYRNFYHPDKRWQFSGLRLAQDC</sequence>
<dbReference type="Proteomes" id="UP001521209">
    <property type="component" value="Unassembled WGS sequence"/>
</dbReference>
<gene>
    <name evidence="6" type="primary">egtB</name>
    <name evidence="6" type="ORF">L2A60_12630</name>
</gene>
<dbReference type="InterPro" id="IPR042095">
    <property type="entry name" value="SUMF_sf"/>
</dbReference>
<evidence type="ECO:0000256" key="2">
    <source>
        <dbReference type="ARBA" id="ARBA00023004"/>
    </source>
</evidence>
<dbReference type="NCBIfam" id="TIGR03440">
    <property type="entry name" value="egtB_TIGR03440"/>
    <property type="match status" value="1"/>
</dbReference>
<dbReference type="InterPro" id="IPR051043">
    <property type="entry name" value="Sulfatase_Mod_Factor_Kinase"/>
</dbReference>